<name>A0ABX2ENC9_9BURK</name>
<sequence length="120" mass="12419">MDLKLKPFDFAQAVARAGLRPDGTPLAGGAGGVGGSAAAQKAQAASGVSFQNAMSQALKQVSEAQNDASTLQKEFQLGNSSVSLEETMVAAEKARLGFTAAVSVRNRLVQAYSEIMNMQV</sequence>
<dbReference type="HAMAP" id="MF_00724">
    <property type="entry name" value="FliE"/>
    <property type="match status" value="1"/>
</dbReference>
<comment type="subcellular location">
    <subcellularLocation>
        <location evidence="1 4">Bacterial flagellum basal body</location>
    </subcellularLocation>
</comment>
<organism evidence="6 7">
    <name type="scientific">Pseudaquabacterium terrae</name>
    <dbReference type="NCBI Taxonomy" id="2732868"/>
    <lineage>
        <taxon>Bacteria</taxon>
        <taxon>Pseudomonadati</taxon>
        <taxon>Pseudomonadota</taxon>
        <taxon>Betaproteobacteria</taxon>
        <taxon>Burkholderiales</taxon>
        <taxon>Sphaerotilaceae</taxon>
        <taxon>Pseudaquabacterium</taxon>
    </lineage>
</organism>
<dbReference type="RefSeq" id="WP_173128754.1">
    <property type="nucleotide sequence ID" value="NZ_JABRWJ010000008.1"/>
</dbReference>
<protein>
    <recommendedName>
        <fullName evidence="4 5">Flagellar hook-basal body complex protein FliE</fullName>
    </recommendedName>
</protein>
<evidence type="ECO:0000313" key="7">
    <source>
        <dbReference type="Proteomes" id="UP000737171"/>
    </source>
</evidence>
<dbReference type="Proteomes" id="UP000737171">
    <property type="component" value="Unassembled WGS sequence"/>
</dbReference>
<keyword evidence="6" id="KW-0969">Cilium</keyword>
<evidence type="ECO:0000256" key="5">
    <source>
        <dbReference type="NCBIfam" id="TIGR00205"/>
    </source>
</evidence>
<keyword evidence="6" id="KW-0966">Cell projection</keyword>
<evidence type="ECO:0000256" key="3">
    <source>
        <dbReference type="ARBA" id="ARBA00023143"/>
    </source>
</evidence>
<reference evidence="6 7" key="1">
    <citation type="submission" date="2020-05" db="EMBL/GenBank/DDBJ databases">
        <title>Aquincola sp. isolate from soil.</title>
        <authorList>
            <person name="Han J."/>
            <person name="Kim D.-U."/>
        </authorList>
    </citation>
    <scope>NUCLEOTIDE SEQUENCE [LARGE SCALE GENOMIC DNA]</scope>
    <source>
        <strain evidence="6 7">S2</strain>
    </source>
</reference>
<keyword evidence="7" id="KW-1185">Reference proteome</keyword>
<comment type="similarity">
    <text evidence="2 4">Belongs to the FliE family.</text>
</comment>
<dbReference type="EMBL" id="JABRWJ010000008">
    <property type="protein sequence ID" value="NRF70204.1"/>
    <property type="molecule type" value="Genomic_DNA"/>
</dbReference>
<accession>A0ABX2ENC9</accession>
<keyword evidence="3 4" id="KW-0975">Bacterial flagellum</keyword>
<dbReference type="Pfam" id="PF02049">
    <property type="entry name" value="FliE"/>
    <property type="match status" value="1"/>
</dbReference>
<evidence type="ECO:0000313" key="6">
    <source>
        <dbReference type="EMBL" id="NRF70204.1"/>
    </source>
</evidence>
<dbReference type="PANTHER" id="PTHR34653:SF1">
    <property type="entry name" value="FLAGELLAR HOOK-BASAL BODY COMPLEX PROTEIN FLIE"/>
    <property type="match status" value="1"/>
</dbReference>
<dbReference type="PANTHER" id="PTHR34653">
    <property type="match status" value="1"/>
</dbReference>
<dbReference type="NCBIfam" id="TIGR00205">
    <property type="entry name" value="fliE"/>
    <property type="match status" value="1"/>
</dbReference>
<proteinExistence type="inferred from homology"/>
<keyword evidence="6" id="KW-0282">Flagellum</keyword>
<evidence type="ECO:0000256" key="1">
    <source>
        <dbReference type="ARBA" id="ARBA00004117"/>
    </source>
</evidence>
<evidence type="ECO:0000256" key="2">
    <source>
        <dbReference type="ARBA" id="ARBA00009272"/>
    </source>
</evidence>
<dbReference type="InterPro" id="IPR001624">
    <property type="entry name" value="FliE"/>
</dbReference>
<gene>
    <name evidence="4 6" type="primary">fliE</name>
    <name evidence="6" type="ORF">HLB44_24660</name>
</gene>
<comment type="caution">
    <text evidence="6">The sequence shown here is derived from an EMBL/GenBank/DDBJ whole genome shotgun (WGS) entry which is preliminary data.</text>
</comment>
<dbReference type="PRINTS" id="PR01006">
    <property type="entry name" value="FLGHOOKFLIE"/>
</dbReference>
<evidence type="ECO:0000256" key="4">
    <source>
        <dbReference type="HAMAP-Rule" id="MF_00724"/>
    </source>
</evidence>